<dbReference type="PRINTS" id="PR00040">
    <property type="entry name" value="HTHMERR"/>
</dbReference>
<dbReference type="SUPFAM" id="SSF46955">
    <property type="entry name" value="Putative DNA-binding domain"/>
    <property type="match status" value="1"/>
</dbReference>
<dbReference type="CDD" id="cd00592">
    <property type="entry name" value="HTH_MerR-like"/>
    <property type="match status" value="1"/>
</dbReference>
<protein>
    <submittedName>
        <fullName evidence="3">MerR family transcriptional regulator</fullName>
    </submittedName>
</protein>
<dbReference type="PANTHER" id="PTHR30204:SF89">
    <property type="entry name" value="HTH MERR-TYPE DOMAIN-CONTAINING PROTEIN"/>
    <property type="match status" value="1"/>
</dbReference>
<evidence type="ECO:0000313" key="4">
    <source>
        <dbReference type="Proteomes" id="UP000431092"/>
    </source>
</evidence>
<dbReference type="GO" id="GO:0003700">
    <property type="term" value="F:DNA-binding transcription factor activity"/>
    <property type="evidence" value="ECO:0007669"/>
    <property type="project" value="InterPro"/>
</dbReference>
<gene>
    <name evidence="3" type="ORF">GGG17_06100</name>
</gene>
<feature type="domain" description="HTH merR-type" evidence="2">
    <location>
        <begin position="28"/>
        <end position="86"/>
    </location>
</feature>
<keyword evidence="1" id="KW-0238">DNA-binding</keyword>
<dbReference type="PROSITE" id="PS50937">
    <property type="entry name" value="HTH_MERR_2"/>
    <property type="match status" value="1"/>
</dbReference>
<dbReference type="Gene3D" id="1.10.1660.10">
    <property type="match status" value="1"/>
</dbReference>
<dbReference type="InterPro" id="IPR047057">
    <property type="entry name" value="MerR_fam"/>
</dbReference>
<organism evidence="3 4">
    <name type="scientific">Arsenicicoccus cauae</name>
    <dbReference type="NCBI Taxonomy" id="2663847"/>
    <lineage>
        <taxon>Bacteria</taxon>
        <taxon>Bacillati</taxon>
        <taxon>Actinomycetota</taxon>
        <taxon>Actinomycetes</taxon>
        <taxon>Micrococcales</taxon>
        <taxon>Intrasporangiaceae</taxon>
        <taxon>Arsenicicoccus</taxon>
    </lineage>
</organism>
<comment type="caution">
    <text evidence="3">The sequence shown here is derived from an EMBL/GenBank/DDBJ whole genome shotgun (WGS) entry which is preliminary data.</text>
</comment>
<dbReference type="PANTHER" id="PTHR30204">
    <property type="entry name" value="REDOX-CYCLING DRUG-SENSING TRANSCRIPTIONAL ACTIVATOR SOXR"/>
    <property type="match status" value="1"/>
</dbReference>
<dbReference type="Proteomes" id="UP000431092">
    <property type="component" value="Unassembled WGS sequence"/>
</dbReference>
<sequence>MPVSDGPSSHSTYTIGAVVAALVDDFPDLSISKVRFLEAKGLLTPERRPSGYRVFSEADVERLRYILTAQRDRFWPLEVIREALDAIDRGLTPSGAGESSLPTVPETVAVDAVDPLLAAPRSSVLLTERELRRLAGIDETTLSGLLTYGLLRPDRQGHFDEDDLAVARAAGRLAAHGIEPRHLRPFRTAADRELALVEQVRGPAARRRDDDPAVDILRACLSLHAALVRGGLGD</sequence>
<evidence type="ECO:0000256" key="1">
    <source>
        <dbReference type="ARBA" id="ARBA00023125"/>
    </source>
</evidence>
<name>A0A6I3IBC6_9MICO</name>
<keyword evidence="4" id="KW-1185">Reference proteome</keyword>
<reference evidence="3 4" key="1">
    <citation type="submission" date="2019-11" db="EMBL/GenBank/DDBJ databases">
        <title>Whole genome sequencing identifies a novel species of the genus Arsenicicoccus isolated from human blood.</title>
        <authorList>
            <person name="Jeong J.H."/>
            <person name="Kweon O.J."/>
            <person name="Kim H.R."/>
            <person name="Kim T.-H."/>
            <person name="Ha S.-M."/>
            <person name="Lee M.-K."/>
        </authorList>
    </citation>
    <scope>NUCLEOTIDE SEQUENCE [LARGE SCALE GENOMIC DNA]</scope>
    <source>
        <strain evidence="3 4">MKL-02</strain>
    </source>
</reference>
<dbReference type="AlphaFoldDB" id="A0A6I3IBC6"/>
<accession>A0A6I3IBC6</accession>
<dbReference type="InterPro" id="IPR009061">
    <property type="entry name" value="DNA-bd_dom_put_sf"/>
</dbReference>
<evidence type="ECO:0000313" key="3">
    <source>
        <dbReference type="EMBL" id="MTB71548.1"/>
    </source>
</evidence>
<dbReference type="EMBL" id="WLVL01000021">
    <property type="protein sequence ID" value="MTB71548.1"/>
    <property type="molecule type" value="Genomic_DNA"/>
</dbReference>
<dbReference type="InterPro" id="IPR000551">
    <property type="entry name" value="MerR-type_HTH_dom"/>
</dbReference>
<proteinExistence type="predicted"/>
<dbReference type="Pfam" id="PF13411">
    <property type="entry name" value="MerR_1"/>
    <property type="match status" value="1"/>
</dbReference>
<dbReference type="GO" id="GO:0003677">
    <property type="term" value="F:DNA binding"/>
    <property type="evidence" value="ECO:0007669"/>
    <property type="project" value="UniProtKB-KW"/>
</dbReference>
<dbReference type="SMART" id="SM00422">
    <property type="entry name" value="HTH_MERR"/>
    <property type="match status" value="1"/>
</dbReference>
<evidence type="ECO:0000259" key="2">
    <source>
        <dbReference type="PROSITE" id="PS50937"/>
    </source>
</evidence>